<comment type="similarity">
    <text evidence="2">Belongs to the transposase mutator family.</text>
</comment>
<proteinExistence type="inferred from homology"/>
<gene>
    <name evidence="6" type="ORF">DIJ64_02160</name>
</gene>
<evidence type="ECO:0000313" key="6">
    <source>
        <dbReference type="EMBL" id="AWV47328.1"/>
    </source>
</evidence>
<protein>
    <recommendedName>
        <fullName evidence="8">Transposase</fullName>
    </recommendedName>
</protein>
<dbReference type="GO" id="GO:0006313">
    <property type="term" value="P:DNA transposition"/>
    <property type="evidence" value="ECO:0007669"/>
    <property type="project" value="InterPro"/>
</dbReference>
<dbReference type="AlphaFoldDB" id="A0AAD0KSV5"/>
<dbReference type="InterPro" id="IPR001207">
    <property type="entry name" value="Transposase_mutator"/>
</dbReference>
<keyword evidence="3" id="KW-0815">Transposition</keyword>
<accession>A0AAD0KSV5</accession>
<name>A0AAD0KSV5_MYCLR</name>
<dbReference type="EMBL" id="CP029543">
    <property type="protein sequence ID" value="AWV47328.1"/>
    <property type="molecule type" value="Genomic_DNA"/>
</dbReference>
<reference evidence="6 7" key="1">
    <citation type="submission" date="2018-05" db="EMBL/GenBank/DDBJ databases">
        <title>Evolution of small genomes with special reference to Mycobacterium leprae.</title>
        <authorList>
            <person name="Mohanty P.S."/>
            <person name="Bansal A.K."/>
            <person name="Gupta U.D."/>
            <person name="Naaz F."/>
            <person name="Dwivedi V.D."/>
            <person name="Singh H."/>
            <person name="Gupta G."/>
            <person name="Sharma S."/>
            <person name="Arora M."/>
        </authorList>
    </citation>
    <scope>NUCLEOTIDE SEQUENCE [LARGE SCALE GENOMIC DNA]</scope>
    <source>
        <strain evidence="6 7">MRHRU-235-G</strain>
    </source>
</reference>
<organism evidence="6 7">
    <name type="scientific">Mycobacterium leprae</name>
    <dbReference type="NCBI Taxonomy" id="1769"/>
    <lineage>
        <taxon>Bacteria</taxon>
        <taxon>Bacillati</taxon>
        <taxon>Actinomycetota</taxon>
        <taxon>Actinomycetes</taxon>
        <taxon>Mycobacteriales</taxon>
        <taxon>Mycobacteriaceae</taxon>
        <taxon>Mycobacterium</taxon>
    </lineage>
</organism>
<dbReference type="GO" id="GO:0004803">
    <property type="term" value="F:transposase activity"/>
    <property type="evidence" value="ECO:0007669"/>
    <property type="project" value="InterPro"/>
</dbReference>
<keyword evidence="5" id="KW-0233">DNA recombination</keyword>
<evidence type="ECO:0000256" key="4">
    <source>
        <dbReference type="ARBA" id="ARBA00023125"/>
    </source>
</evidence>
<dbReference type="Pfam" id="PF00872">
    <property type="entry name" value="Transposase_mut"/>
    <property type="match status" value="1"/>
</dbReference>
<evidence type="ECO:0000256" key="5">
    <source>
        <dbReference type="ARBA" id="ARBA00023172"/>
    </source>
</evidence>
<sequence>MGLSKSQVSVMAKELDTVVDAFRTCPLDAGPYTHGLTDVLVSRFVRPVPCGQCACSDHH</sequence>
<dbReference type="Proteomes" id="UP000249682">
    <property type="component" value="Chromosome"/>
</dbReference>
<dbReference type="GO" id="GO:0003677">
    <property type="term" value="F:DNA binding"/>
    <property type="evidence" value="ECO:0007669"/>
    <property type="project" value="UniProtKB-KW"/>
</dbReference>
<comment type="function">
    <text evidence="1">Required for the transposition of the insertion element.</text>
</comment>
<evidence type="ECO:0000256" key="1">
    <source>
        <dbReference type="ARBA" id="ARBA00002190"/>
    </source>
</evidence>
<evidence type="ECO:0000256" key="3">
    <source>
        <dbReference type="ARBA" id="ARBA00022578"/>
    </source>
</evidence>
<evidence type="ECO:0008006" key="8">
    <source>
        <dbReference type="Google" id="ProtNLM"/>
    </source>
</evidence>
<keyword evidence="4" id="KW-0238">DNA-binding</keyword>
<evidence type="ECO:0000313" key="7">
    <source>
        <dbReference type="Proteomes" id="UP000249682"/>
    </source>
</evidence>
<evidence type="ECO:0000256" key="2">
    <source>
        <dbReference type="ARBA" id="ARBA00010961"/>
    </source>
</evidence>